<sequence length="53" mass="5521">MSDGQNLGMVDGKNIIIKMVDGKPTINGTAHILATVPASNGIVYAIDEVIVPE</sequence>
<feature type="domain" description="FAS1" evidence="1">
    <location>
        <begin position="1"/>
        <end position="50"/>
    </location>
</feature>
<organism evidence="2">
    <name type="scientific">bioreactor metagenome</name>
    <dbReference type="NCBI Taxonomy" id="1076179"/>
    <lineage>
        <taxon>unclassified sequences</taxon>
        <taxon>metagenomes</taxon>
        <taxon>ecological metagenomes</taxon>
    </lineage>
</organism>
<dbReference type="InterPro" id="IPR036378">
    <property type="entry name" value="FAS1_dom_sf"/>
</dbReference>
<dbReference type="InterPro" id="IPR000782">
    <property type="entry name" value="FAS1_domain"/>
</dbReference>
<comment type="caution">
    <text evidence="2">The sequence shown here is derived from an EMBL/GenBank/DDBJ whole genome shotgun (WGS) entry which is preliminary data.</text>
</comment>
<dbReference type="EMBL" id="VSSQ01130390">
    <property type="protein sequence ID" value="MPN58075.1"/>
    <property type="molecule type" value="Genomic_DNA"/>
</dbReference>
<dbReference type="PROSITE" id="PS50213">
    <property type="entry name" value="FAS1"/>
    <property type="match status" value="1"/>
</dbReference>
<dbReference type="Gene3D" id="2.30.180.10">
    <property type="entry name" value="FAS1 domain"/>
    <property type="match status" value="1"/>
</dbReference>
<dbReference type="Pfam" id="PF02469">
    <property type="entry name" value="Fasciclin"/>
    <property type="match status" value="1"/>
</dbReference>
<name>A0A645J2Y4_9ZZZZ</name>
<proteinExistence type="predicted"/>
<dbReference type="SUPFAM" id="SSF82153">
    <property type="entry name" value="FAS1 domain"/>
    <property type="match status" value="1"/>
</dbReference>
<reference evidence="2" key="1">
    <citation type="submission" date="2019-08" db="EMBL/GenBank/DDBJ databases">
        <authorList>
            <person name="Kucharzyk K."/>
            <person name="Murdoch R.W."/>
            <person name="Higgins S."/>
            <person name="Loffler F."/>
        </authorList>
    </citation>
    <scope>NUCLEOTIDE SEQUENCE</scope>
</reference>
<protein>
    <recommendedName>
        <fullName evidence="1">FAS1 domain-containing protein</fullName>
    </recommendedName>
</protein>
<gene>
    <name evidence="2" type="ORF">SDC9_205776</name>
</gene>
<evidence type="ECO:0000259" key="1">
    <source>
        <dbReference type="PROSITE" id="PS50213"/>
    </source>
</evidence>
<evidence type="ECO:0000313" key="2">
    <source>
        <dbReference type="EMBL" id="MPN58075.1"/>
    </source>
</evidence>
<dbReference type="AlphaFoldDB" id="A0A645J2Y4"/>
<accession>A0A645J2Y4</accession>